<dbReference type="FunFam" id="3.30.565.10:FF:000075">
    <property type="entry name" value="MORC family CW-type zinc finger protein 4"/>
    <property type="match status" value="1"/>
</dbReference>
<evidence type="ECO:0000256" key="13">
    <source>
        <dbReference type="ARBA" id="ARBA00023158"/>
    </source>
</evidence>
<evidence type="ECO:0000256" key="12">
    <source>
        <dbReference type="ARBA" id="ARBA00023054"/>
    </source>
</evidence>
<dbReference type="GO" id="GO:0005524">
    <property type="term" value="F:ATP binding"/>
    <property type="evidence" value="ECO:0007669"/>
    <property type="project" value="UniProtKB-KW"/>
</dbReference>
<evidence type="ECO:0000256" key="15">
    <source>
        <dbReference type="ARBA" id="ARBA00023242"/>
    </source>
</evidence>
<accession>A0A5N6R575</accession>
<feature type="region of interest" description="Disordered" evidence="17">
    <location>
        <begin position="530"/>
        <end position="644"/>
    </location>
</feature>
<dbReference type="Proteomes" id="UP000327013">
    <property type="component" value="Chromosome 3"/>
</dbReference>
<keyword evidence="8" id="KW-0378">Hydrolase</keyword>
<sequence>MNSEGKKVVSEGNNLSKLKDRTVQGSTNNSSSSRISTSSGSSDIHDSNDSKVQFSRNFISADRPVKVEEALPVTEAWPLSVRAPVEAALVNKKPKFLVVHGCKQFWKAGDYEITNRGNAASTSAGIDHARVHPKFLHSNATSHKWVLGAFAELLDNSLDEVCNGATYVHVDVLENMKDGAKMLQVDDDGGGMTPDKMRQCMSLGFSVKSNMANTIGQYGNGFKTSTMRLGADVLVFSRCQGNDGQMLTQSIGLLSYTFLRGTGKEDVVVPMIDFEKREQEWKKMTRSSLCDWNRNLSTILQWSPYANEEDLLKQFNSLNNHGTRIIIYNLWEDGEGNLELDFDTDKHDIQLRGVNRDEKNIQMAHQYPNSRHFLTYQHSLRSYASILYLRLPANFRIILRGKDVQHHNIVNDMMLAKEIAYKPLHLQKDPNKMAALGTIGFVKDAKSHIDIQGFNIYHKNRLIKPFWRIWNPAGSDGRGVIGVLEANFVEPAHDKQGFERTTVLAKLEQRLIKIQRNYWSLNCQKIGYSARRRHADSPDKEKSTTASPAQEEKCNGVSKPKPTVKSNKRPQPVDSASDDESFHEASPSSRESKLDPTSNSKAAPTIADRQVSPDDDRSNSLTKPKEEKGKSSKRLKELGSPHKMNELLSDLLHERERRKSLELQVQEKQSKIDELDQEQTTLIDMIVEERGRRDALEKSLRNKLKEASATISELLEEVKQLEGKKG</sequence>
<evidence type="ECO:0000256" key="3">
    <source>
        <dbReference type="ARBA" id="ARBA00007845"/>
    </source>
</evidence>
<dbReference type="GO" id="GO:0006281">
    <property type="term" value="P:DNA repair"/>
    <property type="evidence" value="ECO:0007669"/>
    <property type="project" value="UniProtKB-KW"/>
</dbReference>
<evidence type="ECO:0000256" key="10">
    <source>
        <dbReference type="ARBA" id="ARBA00022853"/>
    </source>
</evidence>
<evidence type="ECO:0000256" key="2">
    <source>
        <dbReference type="ARBA" id="ARBA00004123"/>
    </source>
</evidence>
<dbReference type="InterPro" id="IPR041006">
    <property type="entry name" value="Morc_S5"/>
</dbReference>
<dbReference type="GO" id="GO:0006325">
    <property type="term" value="P:chromatin organization"/>
    <property type="evidence" value="ECO:0007669"/>
    <property type="project" value="UniProtKB-KW"/>
</dbReference>
<dbReference type="SUPFAM" id="SSF55874">
    <property type="entry name" value="ATPase domain of HSP90 chaperone/DNA topoisomerase II/histidine kinase"/>
    <property type="match status" value="1"/>
</dbReference>
<keyword evidence="5" id="KW-0547">Nucleotide-binding</keyword>
<dbReference type="InterPro" id="IPR036890">
    <property type="entry name" value="HATPase_C_sf"/>
</dbReference>
<dbReference type="EMBL" id="CM017323">
    <property type="protein sequence ID" value="KAE8023734.1"/>
    <property type="molecule type" value="Genomic_DNA"/>
</dbReference>
<keyword evidence="6" id="KW-0255">Endonuclease</keyword>
<keyword evidence="13" id="KW-0943">RNA-mediated gene silencing</keyword>
<dbReference type="InterPro" id="IPR045261">
    <property type="entry name" value="MORC_ATPase"/>
</dbReference>
<evidence type="ECO:0000256" key="4">
    <source>
        <dbReference type="ARBA" id="ARBA00022722"/>
    </source>
</evidence>
<keyword evidence="12 16" id="KW-0175">Coiled coil</keyword>
<dbReference type="Pfam" id="PF13589">
    <property type="entry name" value="HATPase_c_3"/>
    <property type="match status" value="1"/>
</dbReference>
<comment type="cofactor">
    <cofactor evidence="1">
        <name>Mn(2+)</name>
        <dbReference type="ChEBI" id="CHEBI:29035"/>
    </cofactor>
</comment>
<keyword evidence="9" id="KW-0067">ATP-binding</keyword>
<feature type="coiled-coil region" evidence="16">
    <location>
        <begin position="644"/>
        <end position="724"/>
    </location>
</feature>
<dbReference type="GO" id="GO:0031349">
    <property type="term" value="P:positive regulation of defense response"/>
    <property type="evidence" value="ECO:0007669"/>
    <property type="project" value="UniProtKB-ARBA"/>
</dbReference>
<evidence type="ECO:0000259" key="18">
    <source>
        <dbReference type="Pfam" id="PF17942"/>
    </source>
</evidence>
<evidence type="ECO:0000256" key="17">
    <source>
        <dbReference type="SAM" id="MobiDB-lite"/>
    </source>
</evidence>
<feature type="compositionally biased region" description="Basic and acidic residues" evidence="17">
    <location>
        <begin position="611"/>
        <end position="644"/>
    </location>
</feature>
<keyword evidence="20" id="KW-1185">Reference proteome</keyword>
<dbReference type="PANTHER" id="PTHR23336">
    <property type="entry name" value="ZINC FINGER CW-TYPE COILED-COIL DOMAIN PROTEIN 3"/>
    <property type="match status" value="1"/>
</dbReference>
<feature type="domain" description="Morc S5" evidence="18">
    <location>
        <begin position="378"/>
        <end position="519"/>
    </location>
</feature>
<keyword evidence="14" id="KW-0234">DNA repair</keyword>
<dbReference type="OrthoDB" id="757982at2759"/>
<dbReference type="GO" id="GO:0005634">
    <property type="term" value="C:nucleus"/>
    <property type="evidence" value="ECO:0007669"/>
    <property type="project" value="UniProtKB-SubCell"/>
</dbReference>
<evidence type="ECO:0000256" key="14">
    <source>
        <dbReference type="ARBA" id="ARBA00023204"/>
    </source>
</evidence>
<evidence type="ECO:0000256" key="11">
    <source>
        <dbReference type="ARBA" id="ARBA00022884"/>
    </source>
</evidence>
<evidence type="ECO:0000313" key="19">
    <source>
        <dbReference type="EMBL" id="KAE8023734.1"/>
    </source>
</evidence>
<gene>
    <name evidence="19" type="ORF">FH972_009402</name>
</gene>
<feature type="compositionally biased region" description="Low complexity" evidence="17">
    <location>
        <begin position="25"/>
        <end position="42"/>
    </location>
</feature>
<keyword evidence="15" id="KW-0539">Nucleus</keyword>
<protein>
    <recommendedName>
        <fullName evidence="18">Morc S5 domain-containing protein</fullName>
    </recommendedName>
</protein>
<comment type="similarity">
    <text evidence="3">Belongs to the MORC ATPase protein family.</text>
</comment>
<dbReference type="GO" id="GO:0016887">
    <property type="term" value="F:ATP hydrolysis activity"/>
    <property type="evidence" value="ECO:0007669"/>
    <property type="project" value="InterPro"/>
</dbReference>
<reference evidence="19 20" key="1">
    <citation type="submission" date="2019-06" db="EMBL/GenBank/DDBJ databases">
        <title>A chromosomal-level reference genome of Carpinus fangiana (Coryloideae, Betulaceae).</title>
        <authorList>
            <person name="Yang X."/>
            <person name="Wang Z."/>
            <person name="Zhang L."/>
            <person name="Hao G."/>
            <person name="Liu J."/>
            <person name="Yang Y."/>
        </authorList>
    </citation>
    <scope>NUCLEOTIDE SEQUENCE [LARGE SCALE GENOMIC DNA]</scope>
    <source>
        <strain evidence="19">Cfa_2016G</strain>
        <tissue evidence="19">Leaf</tissue>
    </source>
</reference>
<keyword evidence="4" id="KW-0540">Nuclease</keyword>
<organism evidence="19 20">
    <name type="scientific">Carpinus fangiana</name>
    <dbReference type="NCBI Taxonomy" id="176857"/>
    <lineage>
        <taxon>Eukaryota</taxon>
        <taxon>Viridiplantae</taxon>
        <taxon>Streptophyta</taxon>
        <taxon>Embryophyta</taxon>
        <taxon>Tracheophyta</taxon>
        <taxon>Spermatophyta</taxon>
        <taxon>Magnoliopsida</taxon>
        <taxon>eudicotyledons</taxon>
        <taxon>Gunneridae</taxon>
        <taxon>Pentapetalae</taxon>
        <taxon>rosids</taxon>
        <taxon>fabids</taxon>
        <taxon>Fagales</taxon>
        <taxon>Betulaceae</taxon>
        <taxon>Carpinus</taxon>
    </lineage>
</organism>
<evidence type="ECO:0000313" key="20">
    <source>
        <dbReference type="Proteomes" id="UP000327013"/>
    </source>
</evidence>
<evidence type="ECO:0000256" key="5">
    <source>
        <dbReference type="ARBA" id="ARBA00022741"/>
    </source>
</evidence>
<evidence type="ECO:0000256" key="7">
    <source>
        <dbReference type="ARBA" id="ARBA00022763"/>
    </source>
</evidence>
<dbReference type="GO" id="GO:0003723">
    <property type="term" value="F:RNA binding"/>
    <property type="evidence" value="ECO:0007669"/>
    <property type="project" value="UniProtKB-KW"/>
</dbReference>
<dbReference type="GO" id="GO:0004519">
    <property type="term" value="F:endonuclease activity"/>
    <property type="evidence" value="ECO:0007669"/>
    <property type="project" value="UniProtKB-KW"/>
</dbReference>
<evidence type="ECO:0000256" key="8">
    <source>
        <dbReference type="ARBA" id="ARBA00022801"/>
    </source>
</evidence>
<proteinExistence type="inferred from homology"/>
<evidence type="ECO:0000256" key="1">
    <source>
        <dbReference type="ARBA" id="ARBA00001936"/>
    </source>
</evidence>
<dbReference type="AlphaFoldDB" id="A0A5N6R575"/>
<dbReference type="Gene3D" id="3.30.565.10">
    <property type="entry name" value="Histidine kinase-like ATPase, C-terminal domain"/>
    <property type="match status" value="1"/>
</dbReference>
<evidence type="ECO:0000256" key="9">
    <source>
        <dbReference type="ARBA" id="ARBA00022840"/>
    </source>
</evidence>
<dbReference type="PANTHER" id="PTHR23336:SF72">
    <property type="entry name" value="PROTEIN MICRORCHIDIA 5"/>
    <property type="match status" value="1"/>
</dbReference>
<evidence type="ECO:0000256" key="16">
    <source>
        <dbReference type="SAM" id="Coils"/>
    </source>
</evidence>
<keyword evidence="7" id="KW-0227">DNA damage</keyword>
<feature type="region of interest" description="Disordered" evidence="17">
    <location>
        <begin position="1"/>
        <end position="48"/>
    </location>
</feature>
<name>A0A5N6R575_9ROSI</name>
<dbReference type="Pfam" id="PF17942">
    <property type="entry name" value="Morc6_S5"/>
    <property type="match status" value="1"/>
</dbReference>
<keyword evidence="11" id="KW-0694">RNA-binding</keyword>
<evidence type="ECO:0000256" key="6">
    <source>
        <dbReference type="ARBA" id="ARBA00022759"/>
    </source>
</evidence>
<comment type="subcellular location">
    <subcellularLocation>
        <location evidence="2">Nucleus</location>
    </subcellularLocation>
</comment>
<dbReference type="GO" id="GO:0031047">
    <property type="term" value="P:regulatory ncRNA-mediated gene silencing"/>
    <property type="evidence" value="ECO:0007669"/>
    <property type="project" value="UniProtKB-KW"/>
</dbReference>
<keyword evidence="10" id="KW-0156">Chromatin regulator</keyword>